<evidence type="ECO:0000313" key="5">
    <source>
        <dbReference type="Proteomes" id="UP000028702"/>
    </source>
</evidence>
<gene>
    <name evidence="4" type="ORF">M2A_0466</name>
</gene>
<evidence type="ECO:0000256" key="1">
    <source>
        <dbReference type="SAM" id="Coils"/>
    </source>
</evidence>
<proteinExistence type="predicted"/>
<dbReference type="AlphaFoldDB" id="A0A081B7E9"/>
<dbReference type="InterPro" id="IPR007730">
    <property type="entry name" value="SPOR-like_dom"/>
</dbReference>
<sequence>MVIKNDRRWLFLSLLGGALSLGACAGQEAVTGAPPASKPIAGYQRLGTEKETLEERVNRLEQDLAELRIDYSVVRPAMEKLVFSENSLDRRLGRIENAFGPATASLVAPGGEAAQSSAKPAAVARMDPVRDETKMAGKSSSAAGFGIHLASYRGKTAAMEGWHMLQQSYKSALASYRPIIRRFDAGKDGTYQRLLAGPLSTHAAAESLCASLKKQGAWCQVLALDPSSQ</sequence>
<comment type="caution">
    <text evidence="4">The sequence shown here is derived from an EMBL/GenBank/DDBJ whole genome shotgun (WGS) entry which is preliminary data.</text>
</comment>
<evidence type="ECO:0000259" key="3">
    <source>
        <dbReference type="PROSITE" id="PS51724"/>
    </source>
</evidence>
<dbReference type="Proteomes" id="UP000028702">
    <property type="component" value="Unassembled WGS sequence"/>
</dbReference>
<feature type="coiled-coil region" evidence="1">
    <location>
        <begin position="43"/>
        <end position="70"/>
    </location>
</feature>
<dbReference type="GO" id="GO:0042834">
    <property type="term" value="F:peptidoglycan binding"/>
    <property type="evidence" value="ECO:0007669"/>
    <property type="project" value="InterPro"/>
</dbReference>
<feature type="chain" id="PRO_5001754821" evidence="2">
    <location>
        <begin position="26"/>
        <end position="229"/>
    </location>
</feature>
<organism evidence="4 5">
    <name type="scientific">Tepidicaulis marinus</name>
    <dbReference type="NCBI Taxonomy" id="1333998"/>
    <lineage>
        <taxon>Bacteria</taxon>
        <taxon>Pseudomonadati</taxon>
        <taxon>Pseudomonadota</taxon>
        <taxon>Alphaproteobacteria</taxon>
        <taxon>Hyphomicrobiales</taxon>
        <taxon>Parvibaculaceae</taxon>
        <taxon>Tepidicaulis</taxon>
    </lineage>
</organism>
<accession>A0A081B7E9</accession>
<dbReference type="PROSITE" id="PS51257">
    <property type="entry name" value="PROKAR_LIPOPROTEIN"/>
    <property type="match status" value="1"/>
</dbReference>
<dbReference type="STRING" id="1333998.M2A_0466"/>
<protein>
    <submittedName>
        <fullName evidence="4">Tetratricopeptide TPR_4</fullName>
    </submittedName>
</protein>
<feature type="domain" description="SPOR" evidence="3">
    <location>
        <begin position="139"/>
        <end position="226"/>
    </location>
</feature>
<evidence type="ECO:0000256" key="2">
    <source>
        <dbReference type="SAM" id="SignalP"/>
    </source>
</evidence>
<keyword evidence="5" id="KW-1185">Reference proteome</keyword>
<feature type="signal peptide" evidence="2">
    <location>
        <begin position="1"/>
        <end position="25"/>
    </location>
</feature>
<keyword evidence="1" id="KW-0175">Coiled coil</keyword>
<dbReference type="PROSITE" id="PS51724">
    <property type="entry name" value="SPOR"/>
    <property type="match status" value="1"/>
</dbReference>
<reference evidence="4 5" key="1">
    <citation type="submission" date="2014-07" db="EMBL/GenBank/DDBJ databases">
        <title>Tepidicaulis marinum gen. nov., sp. nov., a novel marine bacterium denitrifying nitrate to nitrous oxide strictly under microaerobic conditions.</title>
        <authorList>
            <person name="Takeuchi M."/>
            <person name="Yamagishi T."/>
            <person name="Kamagata Y."/>
            <person name="Oshima K."/>
            <person name="Hattori M."/>
            <person name="Katayama T."/>
            <person name="Hanada S."/>
            <person name="Tamaki H."/>
            <person name="Marumo K."/>
            <person name="Maeda H."/>
            <person name="Nedachi M."/>
            <person name="Iwasaki W."/>
            <person name="Suwa Y."/>
            <person name="Sakata S."/>
        </authorList>
    </citation>
    <scope>NUCLEOTIDE SEQUENCE [LARGE SCALE GENOMIC DNA]</scope>
    <source>
        <strain evidence="4 5">MA2</strain>
    </source>
</reference>
<dbReference type="eggNOG" id="COG3147">
    <property type="taxonomic scope" value="Bacteria"/>
</dbReference>
<evidence type="ECO:0000313" key="4">
    <source>
        <dbReference type="EMBL" id="GAK43967.1"/>
    </source>
</evidence>
<name>A0A081B7E9_9HYPH</name>
<dbReference type="EMBL" id="BBIO01000002">
    <property type="protein sequence ID" value="GAK43967.1"/>
    <property type="molecule type" value="Genomic_DNA"/>
</dbReference>
<dbReference type="Gene3D" id="3.30.70.1070">
    <property type="entry name" value="Sporulation related repeat"/>
    <property type="match status" value="1"/>
</dbReference>
<keyword evidence="2" id="KW-0732">Signal</keyword>
<dbReference type="RefSeq" id="WP_045442516.1">
    <property type="nucleotide sequence ID" value="NZ_BBIO01000002.1"/>
</dbReference>
<dbReference type="InterPro" id="IPR036680">
    <property type="entry name" value="SPOR-like_sf"/>
</dbReference>